<dbReference type="InterPro" id="IPR051955">
    <property type="entry name" value="PME_Inhibitor"/>
</dbReference>
<evidence type="ECO:0000256" key="1">
    <source>
        <dbReference type="ARBA" id="ARBA00022729"/>
    </source>
</evidence>
<dbReference type="InterPro" id="IPR035513">
    <property type="entry name" value="Invertase/methylesterase_inhib"/>
</dbReference>
<dbReference type="SMART" id="SM00856">
    <property type="entry name" value="PMEI"/>
    <property type="match status" value="1"/>
</dbReference>
<gene>
    <name evidence="3" type="ORF">ZOSMA_113G00610</name>
</gene>
<name>A0A0K9Q4Y2_ZOSMR</name>
<dbReference type="InterPro" id="IPR006501">
    <property type="entry name" value="Pectinesterase_inhib_dom"/>
</dbReference>
<dbReference type="Pfam" id="PF04043">
    <property type="entry name" value="PMEI"/>
    <property type="match status" value="1"/>
</dbReference>
<accession>A0A0K9Q4Y2</accession>
<dbReference type="Proteomes" id="UP000036987">
    <property type="component" value="Unassembled WGS sequence"/>
</dbReference>
<dbReference type="GO" id="GO:0009827">
    <property type="term" value="P:plant-type cell wall modification"/>
    <property type="evidence" value="ECO:0000318"/>
    <property type="project" value="GO_Central"/>
</dbReference>
<evidence type="ECO:0000313" key="4">
    <source>
        <dbReference type="Proteomes" id="UP000036987"/>
    </source>
</evidence>
<dbReference type="AlphaFoldDB" id="A0A0K9Q4Y2"/>
<reference evidence="4" key="1">
    <citation type="journal article" date="2016" name="Nature">
        <title>The genome of the seagrass Zostera marina reveals angiosperm adaptation to the sea.</title>
        <authorList>
            <person name="Olsen J.L."/>
            <person name="Rouze P."/>
            <person name="Verhelst B."/>
            <person name="Lin Y.-C."/>
            <person name="Bayer T."/>
            <person name="Collen J."/>
            <person name="Dattolo E."/>
            <person name="De Paoli E."/>
            <person name="Dittami S."/>
            <person name="Maumus F."/>
            <person name="Michel G."/>
            <person name="Kersting A."/>
            <person name="Lauritano C."/>
            <person name="Lohaus R."/>
            <person name="Toepel M."/>
            <person name="Tonon T."/>
            <person name="Vanneste K."/>
            <person name="Amirebrahimi M."/>
            <person name="Brakel J."/>
            <person name="Bostroem C."/>
            <person name="Chovatia M."/>
            <person name="Grimwood J."/>
            <person name="Jenkins J.W."/>
            <person name="Jueterbock A."/>
            <person name="Mraz A."/>
            <person name="Stam W.T."/>
            <person name="Tice H."/>
            <person name="Bornberg-Bauer E."/>
            <person name="Green P.J."/>
            <person name="Pearson G.A."/>
            <person name="Procaccini G."/>
            <person name="Duarte C.M."/>
            <person name="Schmutz J."/>
            <person name="Reusch T.B.H."/>
            <person name="Van de Peer Y."/>
        </authorList>
    </citation>
    <scope>NUCLEOTIDE SEQUENCE [LARGE SCALE GENOMIC DNA]</scope>
    <source>
        <strain evidence="4">cv. Finnish</strain>
    </source>
</reference>
<dbReference type="EMBL" id="LFYR01000158">
    <property type="protein sequence ID" value="KMZ75572.1"/>
    <property type="molecule type" value="Genomic_DNA"/>
</dbReference>
<keyword evidence="4" id="KW-1185">Reference proteome</keyword>
<dbReference type="PANTHER" id="PTHR31080:SF64">
    <property type="entry name" value="PLANT INVERTASE_PECTIN METHYLESTERASE INHIBITOR SUPERFAMILY PROTEIN"/>
    <property type="match status" value="1"/>
</dbReference>
<protein>
    <submittedName>
        <fullName evidence="3">Pectinesterase</fullName>
    </submittedName>
</protein>
<dbReference type="GO" id="GO:0004857">
    <property type="term" value="F:enzyme inhibitor activity"/>
    <property type="evidence" value="ECO:0000318"/>
    <property type="project" value="GO_Central"/>
</dbReference>
<feature type="domain" description="Pectinesterase inhibitor" evidence="2">
    <location>
        <begin position="12"/>
        <end position="158"/>
    </location>
</feature>
<evidence type="ECO:0000259" key="2">
    <source>
        <dbReference type="SMART" id="SM00856"/>
    </source>
</evidence>
<organism evidence="3 4">
    <name type="scientific">Zostera marina</name>
    <name type="common">Eelgrass</name>
    <dbReference type="NCBI Taxonomy" id="29655"/>
    <lineage>
        <taxon>Eukaryota</taxon>
        <taxon>Viridiplantae</taxon>
        <taxon>Streptophyta</taxon>
        <taxon>Embryophyta</taxon>
        <taxon>Tracheophyta</taxon>
        <taxon>Spermatophyta</taxon>
        <taxon>Magnoliopsida</taxon>
        <taxon>Liliopsida</taxon>
        <taxon>Zosteraceae</taxon>
        <taxon>Zostera</taxon>
    </lineage>
</organism>
<dbReference type="PANTHER" id="PTHR31080">
    <property type="entry name" value="PECTINESTERASE INHIBITOR-LIKE"/>
    <property type="match status" value="1"/>
</dbReference>
<dbReference type="SUPFAM" id="SSF101148">
    <property type="entry name" value="Plant invertase/pectin methylesterase inhibitor"/>
    <property type="match status" value="1"/>
</dbReference>
<dbReference type="CDD" id="cd15798">
    <property type="entry name" value="PMEI-like_3"/>
    <property type="match status" value="1"/>
</dbReference>
<keyword evidence="1" id="KW-0732">Signal</keyword>
<evidence type="ECO:0000313" key="3">
    <source>
        <dbReference type="EMBL" id="KMZ75572.1"/>
    </source>
</evidence>
<proteinExistence type="predicted"/>
<dbReference type="NCBIfam" id="TIGR01614">
    <property type="entry name" value="PME_inhib"/>
    <property type="match status" value="1"/>
</dbReference>
<dbReference type="OrthoDB" id="1430376at2759"/>
<sequence length="159" mass="17864">MYQRICYGFLVSYATYIDEDPIHLAIATINITRGRLIQVNNNFFAIKNTIARNTSAVEPMTAAIMDVCIEMVEVALDMLDESDKEVEALLDCKEEDKALHINNAVLWVGVAVTDQGTCLDEFSNDGTPDFSVLGKHIKTFVFSRMNTTMSYTSNVFFSR</sequence>
<comment type="caution">
    <text evidence="3">The sequence shown here is derived from an EMBL/GenBank/DDBJ whole genome shotgun (WGS) entry which is preliminary data.</text>
</comment>
<dbReference type="Gene3D" id="1.20.140.40">
    <property type="entry name" value="Invertase/pectin methylesterase inhibitor family protein"/>
    <property type="match status" value="1"/>
</dbReference>
<dbReference type="GO" id="GO:0009505">
    <property type="term" value="C:plant-type cell wall"/>
    <property type="evidence" value="ECO:0000318"/>
    <property type="project" value="GO_Central"/>
</dbReference>